<dbReference type="InterPro" id="IPR036249">
    <property type="entry name" value="Thioredoxin-like_sf"/>
</dbReference>
<evidence type="ECO:0000256" key="4">
    <source>
        <dbReference type="ARBA" id="ARBA00023157"/>
    </source>
</evidence>
<proteinExistence type="inferred from homology"/>
<dbReference type="InterPro" id="IPR005746">
    <property type="entry name" value="Thioredoxin"/>
</dbReference>
<accession>A0ABQ5MYP3</accession>
<dbReference type="CDD" id="cd02947">
    <property type="entry name" value="TRX_family"/>
    <property type="match status" value="1"/>
</dbReference>
<dbReference type="PROSITE" id="PS51352">
    <property type="entry name" value="THIOREDOXIN_2"/>
    <property type="match status" value="1"/>
</dbReference>
<dbReference type="EMBL" id="BRVS01000026">
    <property type="protein sequence ID" value="GLB69028.1"/>
    <property type="molecule type" value="Genomic_DNA"/>
</dbReference>
<organism evidence="9 10">
    <name type="scientific">Arthrobacter mangrovi</name>
    <dbReference type="NCBI Taxonomy" id="2966350"/>
    <lineage>
        <taxon>Bacteria</taxon>
        <taxon>Bacillati</taxon>
        <taxon>Actinomycetota</taxon>
        <taxon>Actinomycetes</taxon>
        <taxon>Micrococcales</taxon>
        <taxon>Micrococcaceae</taxon>
        <taxon>Arthrobacter</taxon>
    </lineage>
</organism>
<dbReference type="Gene3D" id="3.40.30.10">
    <property type="entry name" value="Glutaredoxin"/>
    <property type="match status" value="1"/>
</dbReference>
<evidence type="ECO:0000256" key="6">
    <source>
        <dbReference type="NCBIfam" id="TIGR01068"/>
    </source>
</evidence>
<evidence type="ECO:0000256" key="1">
    <source>
        <dbReference type="ARBA" id="ARBA00008987"/>
    </source>
</evidence>
<dbReference type="Proteomes" id="UP001209654">
    <property type="component" value="Unassembled WGS sequence"/>
</dbReference>
<sequence length="176" mass="18522">MAKGQKTNTLHVRLNAAPPSSIPPAVPTQYTPGVENAIVKCPHCGKANRVPAAASGRPRCGNCHQDLPWIVPAGDSDFAAIAEQSPVPVLVDFWAAWCGPCRMVSPVLDQLAHERAGRIKLVKVDVDAAPGLSARFRIQSIPTLMVLIDGRIAAQQAGAAPAAALRAWLDRSLASA</sequence>
<dbReference type="InterPro" id="IPR017937">
    <property type="entry name" value="Thioredoxin_CS"/>
</dbReference>
<comment type="similarity">
    <text evidence="1">Belongs to the thioredoxin family.</text>
</comment>
<protein>
    <recommendedName>
        <fullName evidence="6">Thioredoxin</fullName>
    </recommendedName>
</protein>
<evidence type="ECO:0000313" key="10">
    <source>
        <dbReference type="Proteomes" id="UP001209654"/>
    </source>
</evidence>
<dbReference type="Gene3D" id="2.30.30.380">
    <property type="entry name" value="Zn-finger domain of Sec23/24"/>
    <property type="match status" value="1"/>
</dbReference>
<evidence type="ECO:0000256" key="7">
    <source>
        <dbReference type="SAM" id="MobiDB-lite"/>
    </source>
</evidence>
<reference evidence="9 10" key="1">
    <citation type="journal article" date="2023" name="Int. J. Syst. Evol. Microbiol.">
        <title>Arthrobacter mangrovi sp. nov., an actinobacterium isolated from the rhizosphere of a mangrove.</title>
        <authorList>
            <person name="Hamada M."/>
            <person name="Saitou S."/>
            <person name="Enomoto N."/>
            <person name="Nanri K."/>
            <person name="Hidaka K."/>
            <person name="Miura T."/>
            <person name="Tamura T."/>
        </authorList>
    </citation>
    <scope>NUCLEOTIDE SEQUENCE [LARGE SCALE GENOMIC DNA]</scope>
    <source>
        <strain evidence="9 10">NBRC 112813</strain>
    </source>
</reference>
<name>A0ABQ5MYP3_9MICC</name>
<keyword evidence="5" id="KW-0676">Redox-active center</keyword>
<evidence type="ECO:0000256" key="3">
    <source>
        <dbReference type="ARBA" id="ARBA00022982"/>
    </source>
</evidence>
<evidence type="ECO:0000256" key="2">
    <source>
        <dbReference type="ARBA" id="ARBA00022448"/>
    </source>
</evidence>
<keyword evidence="2" id="KW-0813">Transport</keyword>
<keyword evidence="10" id="KW-1185">Reference proteome</keyword>
<comment type="caution">
    <text evidence="9">The sequence shown here is derived from an EMBL/GenBank/DDBJ whole genome shotgun (WGS) entry which is preliminary data.</text>
</comment>
<dbReference type="PROSITE" id="PS00194">
    <property type="entry name" value="THIOREDOXIN_1"/>
    <property type="match status" value="1"/>
</dbReference>
<dbReference type="PANTHER" id="PTHR45663">
    <property type="entry name" value="GEO12009P1"/>
    <property type="match status" value="1"/>
</dbReference>
<dbReference type="PANTHER" id="PTHR45663:SF11">
    <property type="entry name" value="GEO12009P1"/>
    <property type="match status" value="1"/>
</dbReference>
<keyword evidence="4" id="KW-1015">Disulfide bond</keyword>
<evidence type="ECO:0000313" key="9">
    <source>
        <dbReference type="EMBL" id="GLB69028.1"/>
    </source>
</evidence>
<dbReference type="Pfam" id="PF00085">
    <property type="entry name" value="Thioredoxin"/>
    <property type="match status" value="1"/>
</dbReference>
<dbReference type="InterPro" id="IPR013766">
    <property type="entry name" value="Thioredoxin_domain"/>
</dbReference>
<dbReference type="NCBIfam" id="TIGR01068">
    <property type="entry name" value="thioredoxin"/>
    <property type="match status" value="1"/>
</dbReference>
<evidence type="ECO:0000259" key="8">
    <source>
        <dbReference type="PROSITE" id="PS51352"/>
    </source>
</evidence>
<feature type="region of interest" description="Disordered" evidence="7">
    <location>
        <begin position="1"/>
        <end position="25"/>
    </location>
</feature>
<feature type="compositionally biased region" description="Polar residues" evidence="7">
    <location>
        <begin position="1"/>
        <end position="10"/>
    </location>
</feature>
<evidence type="ECO:0000256" key="5">
    <source>
        <dbReference type="ARBA" id="ARBA00023284"/>
    </source>
</evidence>
<feature type="domain" description="Thioredoxin" evidence="8">
    <location>
        <begin position="67"/>
        <end position="174"/>
    </location>
</feature>
<keyword evidence="3" id="KW-0249">Electron transport</keyword>
<gene>
    <name evidence="9" type="ORF">AHIS1636_34710</name>
</gene>
<dbReference type="PRINTS" id="PR00421">
    <property type="entry name" value="THIOREDOXIN"/>
</dbReference>
<dbReference type="SUPFAM" id="SSF52833">
    <property type="entry name" value="Thioredoxin-like"/>
    <property type="match status" value="1"/>
</dbReference>